<name>A0A2K8L2T4_9PROT</name>
<dbReference type="InterPro" id="IPR009006">
    <property type="entry name" value="Ala_racemase/Decarboxylase_C"/>
</dbReference>
<dbReference type="InterPro" id="IPR011079">
    <property type="entry name" value="Ala_racemase_C"/>
</dbReference>
<evidence type="ECO:0000256" key="2">
    <source>
        <dbReference type="ARBA" id="ARBA00001933"/>
    </source>
</evidence>
<dbReference type="FunFam" id="3.20.20.10:FF:000002">
    <property type="entry name" value="Alanine racemase"/>
    <property type="match status" value="1"/>
</dbReference>
<comment type="function">
    <text evidence="5">Catalyzes the interconversion of L-alanine and D-alanine. May also act on other amino acids.</text>
</comment>
<dbReference type="GO" id="GO:0030632">
    <property type="term" value="P:D-alanine biosynthetic process"/>
    <property type="evidence" value="ECO:0007669"/>
    <property type="project" value="UniProtKB-UniRule"/>
</dbReference>
<evidence type="ECO:0000256" key="1">
    <source>
        <dbReference type="ARBA" id="ARBA00000316"/>
    </source>
</evidence>
<keyword evidence="3 5" id="KW-0663">Pyridoxal phosphate</keyword>
<dbReference type="Proteomes" id="UP000231637">
    <property type="component" value="Chromosome"/>
</dbReference>
<gene>
    <name evidence="9" type="ORF">Ga0123462_0541</name>
</gene>
<evidence type="ECO:0000256" key="5">
    <source>
        <dbReference type="HAMAP-Rule" id="MF_01201"/>
    </source>
</evidence>
<feature type="binding site" evidence="5 7">
    <location>
        <position position="151"/>
    </location>
    <ligand>
        <name>substrate</name>
    </ligand>
</feature>
<dbReference type="EC" id="5.1.1.1" evidence="5"/>
<keyword evidence="4 5" id="KW-0413">Isomerase</keyword>
<dbReference type="AlphaFoldDB" id="A0A2K8L2T4"/>
<comment type="catalytic activity">
    <reaction evidence="1 5">
        <text>L-alanine = D-alanine</text>
        <dbReference type="Rhea" id="RHEA:20249"/>
        <dbReference type="ChEBI" id="CHEBI:57416"/>
        <dbReference type="ChEBI" id="CHEBI:57972"/>
        <dbReference type="EC" id="5.1.1.1"/>
    </reaction>
</comment>
<feature type="modified residue" description="N6-(pyridoxal phosphate)lysine" evidence="5 6">
    <location>
        <position position="52"/>
    </location>
</feature>
<dbReference type="GO" id="GO:0008784">
    <property type="term" value="F:alanine racemase activity"/>
    <property type="evidence" value="ECO:0007669"/>
    <property type="project" value="UniProtKB-UniRule"/>
</dbReference>
<dbReference type="Gene3D" id="2.40.37.10">
    <property type="entry name" value="Lyase, Ornithine Decarboxylase, Chain A, domain 1"/>
    <property type="match status" value="1"/>
</dbReference>
<dbReference type="InterPro" id="IPR020622">
    <property type="entry name" value="Ala_racemase_pyridoxalP-BS"/>
</dbReference>
<reference evidence="9 10" key="1">
    <citation type="submission" date="2016-12" db="EMBL/GenBank/DDBJ databases">
        <title>Isolation and genomic insights into novel planktonic Zetaproteobacteria from stratified waters of the Chesapeake Bay.</title>
        <authorList>
            <person name="McAllister S.M."/>
            <person name="Kato S."/>
            <person name="Chan C.S."/>
            <person name="Chiu B.K."/>
            <person name="Field E.K."/>
        </authorList>
    </citation>
    <scope>NUCLEOTIDE SEQUENCE [LARGE SCALE GENOMIC DNA]</scope>
    <source>
        <strain evidence="9 10">CP-8</strain>
    </source>
</reference>
<dbReference type="Pfam" id="PF01168">
    <property type="entry name" value="Ala_racemase_N"/>
    <property type="match status" value="1"/>
</dbReference>
<dbReference type="GO" id="GO:0005829">
    <property type="term" value="C:cytosol"/>
    <property type="evidence" value="ECO:0007669"/>
    <property type="project" value="TreeGrafter"/>
</dbReference>
<comment type="cofactor">
    <cofactor evidence="2 5 6">
        <name>pyridoxal 5'-phosphate</name>
        <dbReference type="ChEBI" id="CHEBI:597326"/>
    </cofactor>
</comment>
<evidence type="ECO:0000256" key="4">
    <source>
        <dbReference type="ARBA" id="ARBA00023235"/>
    </source>
</evidence>
<evidence type="ECO:0000256" key="3">
    <source>
        <dbReference type="ARBA" id="ARBA00022898"/>
    </source>
</evidence>
<dbReference type="Pfam" id="PF00842">
    <property type="entry name" value="Ala_racemase_C"/>
    <property type="match status" value="1"/>
</dbReference>
<dbReference type="InterPro" id="IPR000821">
    <property type="entry name" value="Ala_racemase"/>
</dbReference>
<feature type="active site" description="Proton acceptor; specific for D-alanine" evidence="5">
    <location>
        <position position="52"/>
    </location>
</feature>
<dbReference type="InterPro" id="IPR029066">
    <property type="entry name" value="PLP-binding_barrel"/>
</dbReference>
<evidence type="ECO:0000259" key="8">
    <source>
        <dbReference type="SMART" id="SM01005"/>
    </source>
</evidence>
<organism evidence="9 10">
    <name type="scientific">Mariprofundus ferrinatatus</name>
    <dbReference type="NCBI Taxonomy" id="1921087"/>
    <lineage>
        <taxon>Bacteria</taxon>
        <taxon>Pseudomonadati</taxon>
        <taxon>Pseudomonadota</taxon>
        <taxon>Candidatius Mariprofundia</taxon>
        <taxon>Mariprofundales</taxon>
        <taxon>Mariprofundaceae</taxon>
        <taxon>Mariprofundus</taxon>
    </lineage>
</organism>
<dbReference type="EMBL" id="CP018800">
    <property type="protein sequence ID" value="ATX81412.1"/>
    <property type="molecule type" value="Genomic_DNA"/>
</dbReference>
<dbReference type="SUPFAM" id="SSF51419">
    <property type="entry name" value="PLP-binding barrel"/>
    <property type="match status" value="1"/>
</dbReference>
<evidence type="ECO:0000256" key="6">
    <source>
        <dbReference type="PIRSR" id="PIRSR600821-50"/>
    </source>
</evidence>
<protein>
    <recommendedName>
        <fullName evidence="5">Alanine racemase</fullName>
        <ecNumber evidence="5">5.1.1.1</ecNumber>
    </recommendedName>
</protein>
<dbReference type="CDD" id="cd00430">
    <property type="entry name" value="PLPDE_III_AR"/>
    <property type="match status" value="1"/>
</dbReference>
<proteinExistence type="inferred from homology"/>
<dbReference type="UniPathway" id="UPA00042">
    <property type="reaction ID" value="UER00497"/>
</dbReference>
<dbReference type="Gene3D" id="3.20.20.10">
    <property type="entry name" value="Alanine racemase"/>
    <property type="match status" value="1"/>
</dbReference>
<keyword evidence="10" id="KW-1185">Reference proteome</keyword>
<feature type="active site" description="Proton acceptor; specific for L-alanine" evidence="5">
    <location>
        <position position="271"/>
    </location>
</feature>
<dbReference type="SUPFAM" id="SSF50621">
    <property type="entry name" value="Alanine racemase C-terminal domain-like"/>
    <property type="match status" value="1"/>
</dbReference>
<dbReference type="PRINTS" id="PR00992">
    <property type="entry name" value="ALARACEMASE"/>
</dbReference>
<comment type="similarity">
    <text evidence="5">Belongs to the alanine racemase family.</text>
</comment>
<dbReference type="SMART" id="SM01005">
    <property type="entry name" value="Ala_racemase_C"/>
    <property type="match status" value="1"/>
</dbReference>
<dbReference type="KEGG" id="mfn:Ga0123462_0541"/>
<sequence>MEQDAFDLQANSDKIHCMSRPAIARINIGHLQHNYRLLSNLAGHASIMAIVKANAYGHGQNLVAPALLEAGCRSFGVTDATEGAELRSIPSFNQDHVEITLLSGIFDEEDAKLCVQHHLTPAATEPFQLSLLAKSGHRGKVWLKFDSGMNRLGAETPSELYAMAGETGIDIRGFMSHLACADEPDHPLNRIQAERFITICDQLSPNTPKSLLNSAGIIAMPQYAFDVVRPGIALYGAEPVPDRPVGLKPVMSLNGEVMQVRQIHTGASVSYGATFTADKTMDIAVVSMGYADGIPRSLSNIGDVHIRGQKYQMIGRICMDYTMVDVTGSGVRAGDSVEFWGEHISANQVAAEIDTISYTLFTGVGERVRRIAV</sequence>
<feature type="domain" description="Alanine racemase C-terminal" evidence="8">
    <location>
        <begin position="250"/>
        <end position="373"/>
    </location>
</feature>
<dbReference type="GO" id="GO:0030170">
    <property type="term" value="F:pyridoxal phosphate binding"/>
    <property type="evidence" value="ECO:0007669"/>
    <property type="project" value="UniProtKB-UniRule"/>
</dbReference>
<evidence type="ECO:0000256" key="7">
    <source>
        <dbReference type="PIRSR" id="PIRSR600821-52"/>
    </source>
</evidence>
<dbReference type="InterPro" id="IPR001608">
    <property type="entry name" value="Ala_racemase_N"/>
</dbReference>
<evidence type="ECO:0000313" key="9">
    <source>
        <dbReference type="EMBL" id="ATX81412.1"/>
    </source>
</evidence>
<comment type="pathway">
    <text evidence="5">Amino-acid biosynthesis; D-alanine biosynthesis; D-alanine from L-alanine: step 1/1.</text>
</comment>
<feature type="binding site" evidence="5 7">
    <location>
        <position position="319"/>
    </location>
    <ligand>
        <name>substrate</name>
    </ligand>
</feature>
<dbReference type="PANTHER" id="PTHR30511:SF0">
    <property type="entry name" value="ALANINE RACEMASE, CATABOLIC-RELATED"/>
    <property type="match status" value="1"/>
</dbReference>
<dbReference type="NCBIfam" id="TIGR00492">
    <property type="entry name" value="alr"/>
    <property type="match status" value="1"/>
</dbReference>
<dbReference type="PROSITE" id="PS00395">
    <property type="entry name" value="ALANINE_RACEMASE"/>
    <property type="match status" value="1"/>
</dbReference>
<accession>A0A2K8L2T4</accession>
<dbReference type="PANTHER" id="PTHR30511">
    <property type="entry name" value="ALANINE RACEMASE"/>
    <property type="match status" value="1"/>
</dbReference>
<dbReference type="HAMAP" id="MF_01201">
    <property type="entry name" value="Ala_racemase"/>
    <property type="match status" value="1"/>
</dbReference>
<evidence type="ECO:0000313" key="10">
    <source>
        <dbReference type="Proteomes" id="UP000231637"/>
    </source>
</evidence>